<proteinExistence type="predicted"/>
<sequence>MPFPFTFTLAAPGANPFLLTGSSPPSPHLGPAHRPPPRPLPIHPISANHIPPPLPSPLFDRSSNHFPSSIAPTNSLPRPTATPSSSSSTAAGISSRNTVPLPSKISRRPSPIPTIPTSFGNLAYSNTPVPAPLPLSKKRGWEPTFAEPSQSSATLASSNGYLDTPAKYREMMENAVEDVLSPDELPPPAKRRRGLAGSIVSTALSAALIGTAVGLTVYRLWRDRGKESDRLPPPPPYQQGEWVPDSNSSQQQQSSSAPPQGIQITPPTPSSKSTSNGSRRGKGHTISAYTSGGGNVRRVAQRRRGGSRAASAQPPGTQHGSGSGGHTGYVSHYGGGDMGQPGSTSNHHHNPPGAYIPNPQPEFDFGGGPSTSTSSAPPGGFHAGYNASGVDDDDDEMEVDDQMNWIGGKLSMLIEEGKKALGREVVVMSDVKEDEVDDGSGNWEEDDDGGGEEDRRSISGRSLRRGSIRKSRRGGTGGGGVGLSPPPAYSNSSSLQYQQQQQQQQYPGPTSPRKQQHFYSESISAPLPSTYRSSSPYGYASHSTSSTSVNTINGAGVSATLRQGQSGQHTRAGSLEAIRTEDESSWESRELQESMERARAAVIARKRGMVGMGV</sequence>
<keyword evidence="2" id="KW-1185">Reference proteome</keyword>
<evidence type="ECO:0000313" key="2">
    <source>
        <dbReference type="Proteomes" id="UP000308600"/>
    </source>
</evidence>
<gene>
    <name evidence="1" type="ORF">BDN72DRAFT_878858</name>
</gene>
<dbReference type="EMBL" id="ML208345">
    <property type="protein sequence ID" value="TFK68759.1"/>
    <property type="molecule type" value="Genomic_DNA"/>
</dbReference>
<organism evidence="1 2">
    <name type="scientific">Pluteus cervinus</name>
    <dbReference type="NCBI Taxonomy" id="181527"/>
    <lineage>
        <taxon>Eukaryota</taxon>
        <taxon>Fungi</taxon>
        <taxon>Dikarya</taxon>
        <taxon>Basidiomycota</taxon>
        <taxon>Agaricomycotina</taxon>
        <taxon>Agaricomycetes</taxon>
        <taxon>Agaricomycetidae</taxon>
        <taxon>Agaricales</taxon>
        <taxon>Pluteineae</taxon>
        <taxon>Pluteaceae</taxon>
        <taxon>Pluteus</taxon>
    </lineage>
</organism>
<name>A0ACD3ATU8_9AGAR</name>
<evidence type="ECO:0000313" key="1">
    <source>
        <dbReference type="EMBL" id="TFK68759.1"/>
    </source>
</evidence>
<reference evidence="1 2" key="1">
    <citation type="journal article" date="2019" name="Nat. Ecol. Evol.">
        <title>Megaphylogeny resolves global patterns of mushroom evolution.</title>
        <authorList>
            <person name="Varga T."/>
            <person name="Krizsan K."/>
            <person name="Foldi C."/>
            <person name="Dima B."/>
            <person name="Sanchez-Garcia M."/>
            <person name="Sanchez-Ramirez S."/>
            <person name="Szollosi G.J."/>
            <person name="Szarkandi J.G."/>
            <person name="Papp V."/>
            <person name="Albert L."/>
            <person name="Andreopoulos W."/>
            <person name="Angelini C."/>
            <person name="Antonin V."/>
            <person name="Barry K.W."/>
            <person name="Bougher N.L."/>
            <person name="Buchanan P."/>
            <person name="Buyck B."/>
            <person name="Bense V."/>
            <person name="Catcheside P."/>
            <person name="Chovatia M."/>
            <person name="Cooper J."/>
            <person name="Damon W."/>
            <person name="Desjardin D."/>
            <person name="Finy P."/>
            <person name="Geml J."/>
            <person name="Haridas S."/>
            <person name="Hughes K."/>
            <person name="Justo A."/>
            <person name="Karasinski D."/>
            <person name="Kautmanova I."/>
            <person name="Kiss B."/>
            <person name="Kocsube S."/>
            <person name="Kotiranta H."/>
            <person name="LaButti K.M."/>
            <person name="Lechner B.E."/>
            <person name="Liimatainen K."/>
            <person name="Lipzen A."/>
            <person name="Lukacs Z."/>
            <person name="Mihaltcheva S."/>
            <person name="Morgado L.N."/>
            <person name="Niskanen T."/>
            <person name="Noordeloos M.E."/>
            <person name="Ohm R.A."/>
            <person name="Ortiz-Santana B."/>
            <person name="Ovrebo C."/>
            <person name="Racz N."/>
            <person name="Riley R."/>
            <person name="Savchenko A."/>
            <person name="Shiryaev A."/>
            <person name="Soop K."/>
            <person name="Spirin V."/>
            <person name="Szebenyi C."/>
            <person name="Tomsovsky M."/>
            <person name="Tulloss R.E."/>
            <person name="Uehling J."/>
            <person name="Grigoriev I.V."/>
            <person name="Vagvolgyi C."/>
            <person name="Papp T."/>
            <person name="Martin F.M."/>
            <person name="Miettinen O."/>
            <person name="Hibbett D.S."/>
            <person name="Nagy L.G."/>
        </authorList>
    </citation>
    <scope>NUCLEOTIDE SEQUENCE [LARGE SCALE GENOMIC DNA]</scope>
    <source>
        <strain evidence="1 2">NL-1719</strain>
    </source>
</reference>
<dbReference type="Proteomes" id="UP000308600">
    <property type="component" value="Unassembled WGS sequence"/>
</dbReference>
<accession>A0ACD3ATU8</accession>
<protein>
    <submittedName>
        <fullName evidence="1">Uncharacterized protein</fullName>
    </submittedName>
</protein>